<feature type="chain" id="PRO_5045203835" evidence="1">
    <location>
        <begin position="24"/>
        <end position="343"/>
    </location>
</feature>
<gene>
    <name evidence="2" type="ORF">Hsar01_02383</name>
</gene>
<dbReference type="EMBL" id="BAABRI010000012">
    <property type="protein sequence ID" value="GAA5483154.1"/>
    <property type="molecule type" value="Genomic_DNA"/>
</dbReference>
<sequence length="343" mass="37278">MKTAFLSLSLAALALGGVAHGQAADFFTNFVRQVQLPTGVTWDMSVSSTGEELSPLAIDPGGARFELWTIQNDPVTVYLLDTRYVGTYVPMAEVLIRTEDPNTYTGIPRTRADRPFVVDIEVSGLLAGETDPEASKSVNLLRHVQSYGAGGTGVGLDRTQAALLSQVSLNHNALHRMTIQVNSVPGANRAKVRGEERFSVYSLDDYQAPPSQLASMFVQIWPVADGTLSGIENGDQLRFNCPTLTIDVHDLYPDSRTYVQIYQGSPSLGTEGVVVAGSGLVIYDAVPHDRTLVIDDWDSVITDSGNYTMELVTVTPFGIDRLDYVNFNVDRDIEINGTVTTVE</sequence>
<dbReference type="Proteomes" id="UP001476282">
    <property type="component" value="Unassembled WGS sequence"/>
</dbReference>
<name>A0ABP9UUX0_9BACT</name>
<dbReference type="RefSeq" id="WP_353567274.1">
    <property type="nucleotide sequence ID" value="NZ_BAABRI010000012.1"/>
</dbReference>
<comment type="caution">
    <text evidence="2">The sequence shown here is derived from an EMBL/GenBank/DDBJ whole genome shotgun (WGS) entry which is preliminary data.</text>
</comment>
<evidence type="ECO:0000313" key="3">
    <source>
        <dbReference type="Proteomes" id="UP001476282"/>
    </source>
</evidence>
<accession>A0ABP9UUX0</accession>
<feature type="signal peptide" evidence="1">
    <location>
        <begin position="1"/>
        <end position="23"/>
    </location>
</feature>
<proteinExistence type="predicted"/>
<protein>
    <submittedName>
        <fullName evidence="2">Uncharacterized protein</fullName>
    </submittedName>
</protein>
<evidence type="ECO:0000313" key="2">
    <source>
        <dbReference type="EMBL" id="GAA5483154.1"/>
    </source>
</evidence>
<reference evidence="2 3" key="1">
    <citation type="submission" date="2024-02" db="EMBL/GenBank/DDBJ databases">
        <title>Haloferula sargassicola NBRC 104335.</title>
        <authorList>
            <person name="Ichikawa N."/>
            <person name="Katano-Makiyama Y."/>
            <person name="Hidaka K."/>
        </authorList>
    </citation>
    <scope>NUCLEOTIDE SEQUENCE [LARGE SCALE GENOMIC DNA]</scope>
    <source>
        <strain evidence="2 3">NBRC 104335</strain>
    </source>
</reference>
<keyword evidence="3" id="KW-1185">Reference proteome</keyword>
<organism evidence="2 3">
    <name type="scientific">Haloferula sargassicola</name>
    <dbReference type="NCBI Taxonomy" id="490096"/>
    <lineage>
        <taxon>Bacteria</taxon>
        <taxon>Pseudomonadati</taxon>
        <taxon>Verrucomicrobiota</taxon>
        <taxon>Verrucomicrobiia</taxon>
        <taxon>Verrucomicrobiales</taxon>
        <taxon>Verrucomicrobiaceae</taxon>
        <taxon>Haloferula</taxon>
    </lineage>
</organism>
<evidence type="ECO:0000256" key="1">
    <source>
        <dbReference type="SAM" id="SignalP"/>
    </source>
</evidence>
<keyword evidence="1" id="KW-0732">Signal</keyword>